<evidence type="ECO:0000256" key="1">
    <source>
        <dbReference type="SAM" id="SignalP"/>
    </source>
</evidence>
<dbReference type="Pfam" id="PF12388">
    <property type="entry name" value="Peptidase_M57"/>
    <property type="match status" value="1"/>
</dbReference>
<evidence type="ECO:0000259" key="2">
    <source>
        <dbReference type="Pfam" id="PF26607"/>
    </source>
</evidence>
<dbReference type="AlphaFoldDB" id="A0A365XUN5"/>
<dbReference type="OrthoDB" id="7671932at2"/>
<dbReference type="GO" id="GO:0008237">
    <property type="term" value="F:metallopeptidase activity"/>
    <property type="evidence" value="ECO:0007669"/>
    <property type="project" value="InterPro"/>
</dbReference>
<dbReference type="InterPro" id="IPR024653">
    <property type="entry name" value="Peptidase_M10/M27/M57"/>
</dbReference>
<dbReference type="Gene3D" id="2.120.10.70">
    <property type="entry name" value="Fucose-specific lectin"/>
    <property type="match status" value="2"/>
</dbReference>
<organism evidence="3 4">
    <name type="scientific">Chitinophaga flava</name>
    <dbReference type="NCBI Taxonomy" id="2259036"/>
    <lineage>
        <taxon>Bacteria</taxon>
        <taxon>Pseudomonadati</taxon>
        <taxon>Bacteroidota</taxon>
        <taxon>Chitinophagia</taxon>
        <taxon>Chitinophagales</taxon>
        <taxon>Chitinophagaceae</taxon>
        <taxon>Chitinophaga</taxon>
    </lineage>
</organism>
<dbReference type="CDD" id="cd22954">
    <property type="entry name" value="PLL_lectin"/>
    <property type="match status" value="1"/>
</dbReference>
<evidence type="ECO:0000313" key="4">
    <source>
        <dbReference type="Proteomes" id="UP000253410"/>
    </source>
</evidence>
<feature type="domain" description="PLL-like beta propeller" evidence="2">
    <location>
        <begin position="353"/>
        <end position="586"/>
    </location>
</feature>
<keyword evidence="1" id="KW-0732">Signal</keyword>
<comment type="caution">
    <text evidence="3">The sequence shown here is derived from an EMBL/GenBank/DDBJ whole genome shotgun (WGS) entry which is preliminary data.</text>
</comment>
<reference evidence="3 4" key="1">
    <citation type="submission" date="2018-05" db="EMBL/GenBank/DDBJ databases">
        <title>Chitinophaga sp. K3CV102501T nov., isolated from isolated from a monsoon evergreen broad-leaved forest soil.</title>
        <authorList>
            <person name="Lv Y."/>
        </authorList>
    </citation>
    <scope>NUCLEOTIDE SEQUENCE [LARGE SCALE GENOMIC DNA]</scope>
    <source>
        <strain evidence="3 4">GDMCC 1.1325</strain>
    </source>
</reference>
<proteinExistence type="predicted"/>
<dbReference type="InterPro" id="IPR024079">
    <property type="entry name" value="MetalloPept_cat_dom_sf"/>
</dbReference>
<sequence>MLNKFFLFLCCLFLCLSISCRKEHPAQDNNTGPVPASVLDRIKAAGFSIKGVQRIDSGYLVEQDILLYERDLNPASVSLKIAEVEQYRAAQLVTGLPRTLTVRTVGLNPPFVTAVRQAVDNYNALDLDLKFMYVTTTTANITVQGSCISTGQLGLSGLPSNGSPYPTITISTCSPQLGNNVNFIRHVVEHEIGHAIGLRHTDWLNPTYSCPTGVVEGSGPIYIPGTPTGPDSGSYMLTCYGLSTAGDTTGSFNANDRIALEYLYRIPHATPCYSPPVAISRDANNMSVFVLGPASNLMHKSWNSSGRWSHWQLLGPISSLPAAVSRMPGFMDVFAKGPSNNLLHISWTSLKGWGTWEDLGGNIADAPVVNSRTSGVISVFVRSASNTLVARTWTSTGGWSAWEDLGGNLTSQPAVASRDANNLHVFAQTTGNNLTHISWSTSGGWSVWNNLGGNIAGAPAVNSRAPQLLNVFAKSTTNSLVTLDWQGSTGWGAWSDLGGSLSSDPVVVARDANNLQVFARDNNALVSFSWTSTTGWSSSVNLGGPINAIPAATSRAPNYIDAFAVNGTVITSTYWISTSGWSVWGNI</sequence>
<feature type="signal peptide" evidence="1">
    <location>
        <begin position="1"/>
        <end position="26"/>
    </location>
</feature>
<evidence type="ECO:0000313" key="3">
    <source>
        <dbReference type="EMBL" id="RBL89305.1"/>
    </source>
</evidence>
<dbReference type="RefSeq" id="WP_113618048.1">
    <property type="nucleotide sequence ID" value="NZ_QFFJ01000002.1"/>
</dbReference>
<dbReference type="SUPFAM" id="SSF55486">
    <property type="entry name" value="Metalloproteases ('zincins'), catalytic domain"/>
    <property type="match status" value="1"/>
</dbReference>
<feature type="chain" id="PRO_5016662699" description="PLL-like beta propeller domain-containing protein" evidence="1">
    <location>
        <begin position="27"/>
        <end position="587"/>
    </location>
</feature>
<dbReference type="SUPFAM" id="SSF89372">
    <property type="entry name" value="Fucose-specific lectin"/>
    <property type="match status" value="1"/>
</dbReference>
<dbReference type="Gene3D" id="3.40.390.10">
    <property type="entry name" value="Collagenase (Catalytic Domain)"/>
    <property type="match status" value="1"/>
</dbReference>
<dbReference type="Proteomes" id="UP000253410">
    <property type="component" value="Unassembled WGS sequence"/>
</dbReference>
<dbReference type="PROSITE" id="PS51257">
    <property type="entry name" value="PROKAR_LIPOPROTEIN"/>
    <property type="match status" value="1"/>
</dbReference>
<dbReference type="Pfam" id="PF26607">
    <property type="entry name" value="DUF8189"/>
    <property type="match status" value="1"/>
</dbReference>
<dbReference type="InterPro" id="IPR058502">
    <property type="entry name" value="PLL-like_beta-prop"/>
</dbReference>
<dbReference type="EMBL" id="QFFJ01000002">
    <property type="protein sequence ID" value="RBL89305.1"/>
    <property type="molecule type" value="Genomic_DNA"/>
</dbReference>
<name>A0A365XUN5_9BACT</name>
<protein>
    <recommendedName>
        <fullName evidence="2">PLL-like beta propeller domain-containing protein</fullName>
    </recommendedName>
</protein>
<gene>
    <name evidence="3" type="ORF">DF182_22550</name>
</gene>
<keyword evidence="4" id="KW-1185">Reference proteome</keyword>
<accession>A0A365XUN5</accession>